<reference evidence="15 16" key="1">
    <citation type="submission" date="2025-05" db="UniProtKB">
        <authorList>
            <consortium name="RefSeq"/>
        </authorList>
    </citation>
    <scope>IDENTIFICATION</scope>
    <source>
        <tissue evidence="15 16">Whole Larva</tissue>
    </source>
</reference>
<evidence type="ECO:0000313" key="16">
    <source>
        <dbReference type="RefSeq" id="XP_017775330.1"/>
    </source>
</evidence>
<keyword evidence="14" id="KW-1185">Reference proteome</keyword>
<accession>A0ABM1MK88</accession>
<dbReference type="Pfam" id="PF00023">
    <property type="entry name" value="Ank"/>
    <property type="match status" value="1"/>
</dbReference>
<evidence type="ECO:0000256" key="7">
    <source>
        <dbReference type="ARBA" id="ARBA00023065"/>
    </source>
</evidence>
<feature type="compositionally biased region" description="Pro residues" evidence="11">
    <location>
        <begin position="9"/>
        <end position="19"/>
    </location>
</feature>
<proteinExistence type="predicted"/>
<feature type="transmembrane region" description="Helical" evidence="12">
    <location>
        <begin position="444"/>
        <end position="462"/>
    </location>
</feature>
<dbReference type="PRINTS" id="PR01097">
    <property type="entry name" value="TRNSRECEPTRP"/>
</dbReference>
<keyword evidence="7" id="KW-0406">Ion transport</keyword>
<feature type="transmembrane region" description="Helical" evidence="12">
    <location>
        <begin position="652"/>
        <end position="674"/>
    </location>
</feature>
<dbReference type="InterPro" id="IPR005821">
    <property type="entry name" value="Ion_trans_dom"/>
</dbReference>
<dbReference type="InterPro" id="IPR002153">
    <property type="entry name" value="TRPC_channel"/>
</dbReference>
<keyword evidence="6 10" id="KW-0040">ANK repeat</keyword>
<evidence type="ECO:0000256" key="12">
    <source>
        <dbReference type="SAM" id="Phobius"/>
    </source>
</evidence>
<dbReference type="RefSeq" id="XP_017774988.1">
    <property type="nucleotide sequence ID" value="XM_017919499.1"/>
</dbReference>
<organism evidence="14 15">
    <name type="scientific">Nicrophorus vespilloides</name>
    <name type="common">Boreal carrion beetle</name>
    <dbReference type="NCBI Taxonomy" id="110193"/>
    <lineage>
        <taxon>Eukaryota</taxon>
        <taxon>Metazoa</taxon>
        <taxon>Ecdysozoa</taxon>
        <taxon>Arthropoda</taxon>
        <taxon>Hexapoda</taxon>
        <taxon>Insecta</taxon>
        <taxon>Pterygota</taxon>
        <taxon>Neoptera</taxon>
        <taxon>Endopterygota</taxon>
        <taxon>Coleoptera</taxon>
        <taxon>Polyphaga</taxon>
        <taxon>Staphyliniformia</taxon>
        <taxon>Silphidae</taxon>
        <taxon>Nicrophorinae</taxon>
        <taxon>Nicrophorus</taxon>
    </lineage>
</organism>
<evidence type="ECO:0000256" key="11">
    <source>
        <dbReference type="SAM" id="MobiDB-lite"/>
    </source>
</evidence>
<feature type="domain" description="Transient receptor ion channel" evidence="13">
    <location>
        <begin position="221"/>
        <end position="284"/>
    </location>
</feature>
<feature type="repeat" description="ANK" evidence="10">
    <location>
        <begin position="186"/>
        <end position="218"/>
    </location>
</feature>
<keyword evidence="3 12" id="KW-0812">Transmembrane</keyword>
<evidence type="ECO:0000313" key="14">
    <source>
        <dbReference type="Proteomes" id="UP000695000"/>
    </source>
</evidence>
<dbReference type="SMART" id="SM00248">
    <property type="entry name" value="ANK"/>
    <property type="match status" value="2"/>
</dbReference>
<keyword evidence="9" id="KW-0407">Ion channel</keyword>
<dbReference type="PROSITE" id="PS50088">
    <property type="entry name" value="ANK_REPEAT"/>
    <property type="match status" value="1"/>
</dbReference>
<gene>
    <name evidence="15" type="primary">LOC108561527</name>
    <name evidence="16" type="synonym">LOC108561781</name>
</gene>
<dbReference type="SMART" id="SM01420">
    <property type="entry name" value="TRP_2"/>
    <property type="match status" value="1"/>
</dbReference>
<feature type="transmembrane region" description="Helical" evidence="12">
    <location>
        <begin position="474"/>
        <end position="494"/>
    </location>
</feature>
<dbReference type="SUPFAM" id="SSF48403">
    <property type="entry name" value="Ankyrin repeat"/>
    <property type="match status" value="1"/>
</dbReference>
<evidence type="ECO:0000256" key="6">
    <source>
        <dbReference type="ARBA" id="ARBA00023043"/>
    </source>
</evidence>
<dbReference type="Pfam" id="PF00520">
    <property type="entry name" value="Ion_trans"/>
    <property type="match status" value="1"/>
</dbReference>
<evidence type="ECO:0000256" key="3">
    <source>
        <dbReference type="ARBA" id="ARBA00022692"/>
    </source>
</evidence>
<dbReference type="GeneID" id="108561527"/>
<dbReference type="PANTHER" id="PTHR10117:SF54">
    <property type="entry name" value="TRANSIENT RECEPTOR POTENTIAL-GAMMA PROTEIN"/>
    <property type="match status" value="1"/>
</dbReference>
<dbReference type="Proteomes" id="UP000695000">
    <property type="component" value="Unplaced"/>
</dbReference>
<dbReference type="RefSeq" id="XP_017775330.1">
    <property type="nucleotide sequence ID" value="XM_017919841.1"/>
</dbReference>
<dbReference type="InterPro" id="IPR002110">
    <property type="entry name" value="Ankyrin_rpt"/>
</dbReference>
<evidence type="ECO:0000256" key="2">
    <source>
        <dbReference type="ARBA" id="ARBA00022448"/>
    </source>
</evidence>
<feature type="transmembrane region" description="Helical" evidence="12">
    <location>
        <begin position="519"/>
        <end position="539"/>
    </location>
</feature>
<name>A0ABM1MK88_NICVS</name>
<evidence type="ECO:0000313" key="15">
    <source>
        <dbReference type="RefSeq" id="XP_017774988.1"/>
    </source>
</evidence>
<keyword evidence="2" id="KW-0813">Transport</keyword>
<sequence length="837" mass="94714">MANAGRPSAVPPVQSPPPLQQQTSPAGPPRLSALQAPGPSLSSKLTFGHWSISSAGYRKLPDDELPVQPRSSILLPHLQQSEKKFFELVAANEVPPVIEFLQQNEGFNVNCVNFQGVSALHIALQNRSESMVEFLVSQPNIDIGDCVLHAVRDNLIKILQMLLDKLQETAPGLEFVGVTHSSDFPDHVTPLILAAQCGHFEIIELLIERGHKIAKPHPPDCKCGECMMHLQHDDLLHGETLRLNLYRAITNPAYICHSTHDPILTSFELSRELTQCSFMVPEFRVAYQELAQEISAFAVELIACCRSTEEMDLILRQKSGISASGVLYPRLLLAMNYKQKGFVSHPNTQQMIEATWHGDWYEWKYKHGLIRCIYPLIRLVLLPFIAILCLLMPRHSWVKHWAIPLNKMITHNASYFLFLIVLLIESNLDKTGQRRGPPNSGLEPLIILYVVGHVWGSFRLCMMQGPKRHFKIMWNSYDVIMYVLFALTFVFWLASYMDVKQNGQADLERKYWHHLDPELIAEGCFAIAVIMSYFRLLYLCRLNYYLGPLQISLGKMSADIAKYLVIFTLILISFSAGMCRFYQYYDGMVKIGDNGVSTSQNSSFVNFSAALKIFFWAIFCMAPLEAADVVIENLPGEKEKTTITNHHEFTEAIGYMVYGTFEVLIVIMLLNMLIATISNTYQRVTDNVDVEWTFGKTDLYIEYMLQTTLPPPLNLIPTAQGISSCIEWLQVASKNPPGKVARCTPSNCCYIESELDEHIARDFPILMSQLVQRYFREKDSNVDTSGDDIDILKNELAELKQYIKEALEGRGTHAPTPNELPRQNQAPPRQSQAPPAT</sequence>
<evidence type="ECO:0000256" key="5">
    <source>
        <dbReference type="ARBA" id="ARBA00022989"/>
    </source>
</evidence>
<keyword evidence="4" id="KW-0677">Repeat</keyword>
<evidence type="ECO:0000256" key="8">
    <source>
        <dbReference type="ARBA" id="ARBA00023136"/>
    </source>
</evidence>
<evidence type="ECO:0000256" key="4">
    <source>
        <dbReference type="ARBA" id="ARBA00022737"/>
    </source>
</evidence>
<dbReference type="InterPro" id="IPR013555">
    <property type="entry name" value="TRP_dom"/>
</dbReference>
<evidence type="ECO:0000256" key="10">
    <source>
        <dbReference type="PROSITE-ProRule" id="PRU00023"/>
    </source>
</evidence>
<dbReference type="InterPro" id="IPR036770">
    <property type="entry name" value="Ankyrin_rpt-contain_sf"/>
</dbReference>
<keyword evidence="8 12" id="KW-0472">Membrane</keyword>
<feature type="compositionally biased region" description="Low complexity" evidence="11">
    <location>
        <begin position="821"/>
        <end position="837"/>
    </location>
</feature>
<feature type="region of interest" description="Disordered" evidence="11">
    <location>
        <begin position="1"/>
        <end position="40"/>
    </location>
</feature>
<feature type="transmembrane region" description="Helical" evidence="12">
    <location>
        <begin position="405"/>
        <end position="424"/>
    </location>
</feature>
<dbReference type="GeneID" id="108561781"/>
<dbReference type="PANTHER" id="PTHR10117">
    <property type="entry name" value="TRANSIENT RECEPTOR POTENTIAL CHANNEL"/>
    <property type="match status" value="1"/>
</dbReference>
<evidence type="ECO:0000256" key="1">
    <source>
        <dbReference type="ARBA" id="ARBA00004141"/>
    </source>
</evidence>
<feature type="region of interest" description="Disordered" evidence="11">
    <location>
        <begin position="807"/>
        <end position="837"/>
    </location>
</feature>
<dbReference type="Gene3D" id="1.25.40.20">
    <property type="entry name" value="Ankyrin repeat-containing domain"/>
    <property type="match status" value="1"/>
</dbReference>
<dbReference type="PROSITE" id="PS50297">
    <property type="entry name" value="ANK_REP_REGION"/>
    <property type="match status" value="1"/>
</dbReference>
<evidence type="ECO:0000259" key="13">
    <source>
        <dbReference type="SMART" id="SM01420"/>
    </source>
</evidence>
<evidence type="ECO:0000256" key="9">
    <source>
        <dbReference type="ARBA" id="ARBA00023303"/>
    </source>
</evidence>
<protein>
    <submittedName>
        <fullName evidence="15 16">Short transient receptor potential channel 4-like</fullName>
    </submittedName>
</protein>
<feature type="transmembrane region" description="Helical" evidence="12">
    <location>
        <begin position="373"/>
        <end position="393"/>
    </location>
</feature>
<comment type="subcellular location">
    <subcellularLocation>
        <location evidence="1">Membrane</location>
        <topology evidence="1">Multi-pass membrane protein</topology>
    </subcellularLocation>
</comment>
<dbReference type="Pfam" id="PF08344">
    <property type="entry name" value="TRP_2"/>
    <property type="match status" value="1"/>
</dbReference>
<feature type="transmembrane region" description="Helical" evidence="12">
    <location>
        <begin position="560"/>
        <end position="583"/>
    </location>
</feature>
<keyword evidence="5 12" id="KW-1133">Transmembrane helix</keyword>